<accession>A0ABR6RZI1</accession>
<dbReference type="PANTHER" id="PTHR37836">
    <property type="entry name" value="LMO1036 PROTEIN"/>
    <property type="match status" value="1"/>
</dbReference>
<dbReference type="RefSeq" id="WP_185669573.1">
    <property type="nucleotide sequence ID" value="NZ_JABBJF010000030.1"/>
</dbReference>
<protein>
    <submittedName>
        <fullName evidence="3">DUF4038 domain-containing protein</fullName>
    </submittedName>
</protein>
<feature type="domain" description="DUF5060" evidence="2">
    <location>
        <begin position="5"/>
        <end position="72"/>
    </location>
</feature>
<evidence type="ECO:0000313" key="4">
    <source>
        <dbReference type="Proteomes" id="UP000607331"/>
    </source>
</evidence>
<gene>
    <name evidence="3" type="ORF">HII27_22180</name>
</gene>
<name>A0ABR6RZI1_9ENTR</name>
<dbReference type="Pfam" id="PF13204">
    <property type="entry name" value="Apiosidase"/>
    <property type="match status" value="1"/>
</dbReference>
<dbReference type="SUPFAM" id="SSF51445">
    <property type="entry name" value="(Trans)glycosidases"/>
    <property type="match status" value="1"/>
</dbReference>
<proteinExistence type="predicted"/>
<dbReference type="InterPro" id="IPR013783">
    <property type="entry name" value="Ig-like_fold"/>
</dbReference>
<feature type="domain" description="Apiosidase-like catalytic" evidence="1">
    <location>
        <begin position="101"/>
        <end position="423"/>
    </location>
</feature>
<dbReference type="InterPro" id="IPR017853">
    <property type="entry name" value="GH"/>
</dbReference>
<organism evidence="3 4">
    <name type="scientific">Kluyvera sichuanensis</name>
    <dbReference type="NCBI Taxonomy" id="2725494"/>
    <lineage>
        <taxon>Bacteria</taxon>
        <taxon>Pseudomonadati</taxon>
        <taxon>Pseudomonadota</taxon>
        <taxon>Gammaproteobacteria</taxon>
        <taxon>Enterobacterales</taxon>
        <taxon>Enterobacteriaceae</taxon>
        <taxon>Kluyvera</taxon>
    </lineage>
</organism>
<evidence type="ECO:0000259" key="1">
    <source>
        <dbReference type="Pfam" id="PF13204"/>
    </source>
</evidence>
<dbReference type="InterPro" id="IPR032260">
    <property type="entry name" value="DUF5060"/>
</dbReference>
<dbReference type="Gene3D" id="3.20.20.80">
    <property type="entry name" value="Glycosidases"/>
    <property type="match status" value="1"/>
</dbReference>
<evidence type="ECO:0000259" key="2">
    <source>
        <dbReference type="Pfam" id="PF16586"/>
    </source>
</evidence>
<sequence>MSRREVKQWQRFEYVGQVSDDPRHFTDSWLTATFIHDELAQTVYGFYNDNGEFILRFMPDKPGEWRYTLASNIPTLHGQSGAFFCHAAPEEKGPVQRDGEGHFCRADGTPFYPFGTTAYVWNYQSEAVQAQTYASLAASPFNKIRMCVFPKHYRYNLAEPEHFPFPGNIESGFDTQRFNVAFFDQLEQQIATLDEMGIEVDLIIFHPYDRWGFSALPAEVDRRYIRYLVARLASFKNIWWSLANEFDLLKAKTMAFWDEAIAQIQREDPSRHLISIHNWHNPPIHYRSNAHWYDHHNPALTHASIQHHDMHFVPEWREAFKKPIVIDECCYEGNVDLGWGNITAQKMVAQFWHGVCLGGYVTHGETFLSDDEIIWWSHGGKLKGESVARIAFLRQLLEDGQPKRLTAQPWGSHWDTSMGLSGSDYALFYFGEYCPGFKMMTMLEEGSRWKVEIIDTWAMTITPVEGLIQHGDKLELPGKPWIALRLQRA</sequence>
<dbReference type="PANTHER" id="PTHR37836:SF2">
    <property type="entry name" value="DUF4038 DOMAIN-CONTAINING PROTEIN"/>
    <property type="match status" value="1"/>
</dbReference>
<dbReference type="InterPro" id="IPR025277">
    <property type="entry name" value="Apiosidase-like_cat_dom"/>
</dbReference>
<dbReference type="Gene3D" id="2.60.40.10">
    <property type="entry name" value="Immunoglobulins"/>
    <property type="match status" value="1"/>
</dbReference>
<dbReference type="Gene3D" id="2.60.40.3950">
    <property type="match status" value="1"/>
</dbReference>
<keyword evidence="4" id="KW-1185">Reference proteome</keyword>
<dbReference type="Proteomes" id="UP000607331">
    <property type="component" value="Unassembled WGS sequence"/>
</dbReference>
<dbReference type="Pfam" id="PF16586">
    <property type="entry name" value="DUF5060"/>
    <property type="match status" value="1"/>
</dbReference>
<reference evidence="3 4" key="1">
    <citation type="submission" date="2020-04" db="EMBL/GenBank/DDBJ databases">
        <title>The draft genome of Kluyvera sichuanensis strain SCKS090646.</title>
        <authorList>
            <person name="Wei L."/>
            <person name="Liu L."/>
            <person name="Feng Y."/>
            <person name="Zong Z."/>
        </authorList>
    </citation>
    <scope>NUCLEOTIDE SEQUENCE [LARGE SCALE GENOMIC DNA]</scope>
    <source>
        <strain evidence="3 4">090646</strain>
    </source>
</reference>
<comment type="caution">
    <text evidence="3">The sequence shown here is derived from an EMBL/GenBank/DDBJ whole genome shotgun (WGS) entry which is preliminary data.</text>
</comment>
<evidence type="ECO:0000313" key="3">
    <source>
        <dbReference type="EMBL" id="MBC1188408.1"/>
    </source>
</evidence>
<dbReference type="EMBL" id="JABBJF010000030">
    <property type="protein sequence ID" value="MBC1188408.1"/>
    <property type="molecule type" value="Genomic_DNA"/>
</dbReference>